<evidence type="ECO:0008006" key="3">
    <source>
        <dbReference type="Google" id="ProtNLM"/>
    </source>
</evidence>
<keyword evidence="1" id="KW-0472">Membrane</keyword>
<sequence>MREKILKNLARLHVQHPWKMLGLVVIITIIMGIFAGQLKQSMRWTDLLPTKSEKTIQYNKVINEFVTATSIIVVVEGEEERIKAFAEAVVPKIKLVTDPEDGKLYTKRIDYKQDIDFIRENGLMLIKAD</sequence>
<evidence type="ECO:0000313" key="2">
    <source>
        <dbReference type="EMBL" id="GAJ04411.1"/>
    </source>
</evidence>
<dbReference type="AlphaFoldDB" id="X1UWX5"/>
<keyword evidence="1" id="KW-1133">Transmembrane helix</keyword>
<keyword evidence="1" id="KW-0812">Transmembrane</keyword>
<feature type="transmembrane region" description="Helical" evidence="1">
    <location>
        <begin position="20"/>
        <end position="38"/>
    </location>
</feature>
<evidence type="ECO:0000256" key="1">
    <source>
        <dbReference type="SAM" id="Phobius"/>
    </source>
</evidence>
<accession>X1UWX5</accession>
<comment type="caution">
    <text evidence="2">The sequence shown here is derived from an EMBL/GenBank/DDBJ whole genome shotgun (WGS) entry which is preliminary data.</text>
</comment>
<gene>
    <name evidence="2" type="ORF">S12H4_51997</name>
</gene>
<organism evidence="2">
    <name type="scientific">marine sediment metagenome</name>
    <dbReference type="NCBI Taxonomy" id="412755"/>
    <lineage>
        <taxon>unclassified sequences</taxon>
        <taxon>metagenomes</taxon>
        <taxon>ecological metagenomes</taxon>
    </lineage>
</organism>
<protein>
    <recommendedName>
        <fullName evidence="3">Membrane transport protein MMPL domain-containing protein</fullName>
    </recommendedName>
</protein>
<proteinExistence type="predicted"/>
<reference evidence="2" key="1">
    <citation type="journal article" date="2014" name="Front. Microbiol.">
        <title>High frequency of phylogenetically diverse reductive dehalogenase-homologous genes in deep subseafloor sedimentary metagenomes.</title>
        <authorList>
            <person name="Kawai M."/>
            <person name="Futagami T."/>
            <person name="Toyoda A."/>
            <person name="Takaki Y."/>
            <person name="Nishi S."/>
            <person name="Hori S."/>
            <person name="Arai W."/>
            <person name="Tsubouchi T."/>
            <person name="Morono Y."/>
            <person name="Uchiyama I."/>
            <person name="Ito T."/>
            <person name="Fujiyama A."/>
            <person name="Inagaki F."/>
            <person name="Takami H."/>
        </authorList>
    </citation>
    <scope>NUCLEOTIDE SEQUENCE</scope>
    <source>
        <strain evidence="2">Expedition CK06-06</strain>
    </source>
</reference>
<name>X1UWX5_9ZZZZ</name>
<feature type="non-terminal residue" evidence="2">
    <location>
        <position position="129"/>
    </location>
</feature>
<dbReference type="EMBL" id="BARW01032936">
    <property type="protein sequence ID" value="GAJ04411.1"/>
    <property type="molecule type" value="Genomic_DNA"/>
</dbReference>